<evidence type="ECO:0000313" key="3">
    <source>
        <dbReference type="Proteomes" id="UP001328733"/>
    </source>
</evidence>
<proteinExistence type="inferred from homology"/>
<protein>
    <submittedName>
        <fullName evidence="2">HAD family hydrolase</fullName>
        <ecNumber evidence="2">3.1.3.-</ecNumber>
    </submittedName>
</protein>
<dbReference type="GO" id="GO:0016787">
    <property type="term" value="F:hydrolase activity"/>
    <property type="evidence" value="ECO:0007669"/>
    <property type="project" value="UniProtKB-KW"/>
</dbReference>
<dbReference type="SUPFAM" id="SSF56784">
    <property type="entry name" value="HAD-like"/>
    <property type="match status" value="1"/>
</dbReference>
<reference evidence="2 3" key="1">
    <citation type="submission" date="2024-01" db="EMBL/GenBank/DDBJ databases">
        <title>Genomic insights into the taxonomy and metabolism of the cyanobacterium Pannus brasiliensis CCIBt3594.</title>
        <authorList>
            <person name="Machado M."/>
            <person name="Botero N.B."/>
            <person name="Andreote A.P.D."/>
            <person name="Feitosa A.M.T."/>
            <person name="Popin R."/>
            <person name="Sivonen K."/>
            <person name="Fiore M.F."/>
        </authorList>
    </citation>
    <scope>NUCLEOTIDE SEQUENCE [LARGE SCALE GENOMIC DNA]</scope>
    <source>
        <strain evidence="2 3">CCIBt3594</strain>
    </source>
</reference>
<gene>
    <name evidence="2" type="ORF">V0288_09925</name>
</gene>
<sequence>MVIFFPQKHRMAIIILAFLVIHLVFSRSIAMATNPTVLPSWNEGSSKSSILEFVNRVTAENSPDYVPPAERIAVFDNDGTLWSEKPFYFQGFFLIDRLKAMVKDHPEWRNEQPYRTILEGDREAIAGFTEKDIVRLLAVTHTGMTVEEFQTLSIDWLKNAEHPRFNRPFTEIVFQPQLELLDYLRANGFKIFIVSGGGIEFVRAFSEEVYGIPPEQVIGSSVKTRFEERDGRSTLVKLPELGSYDDREGKPVNINLHIGRRPILAFGNSDNDLAMLQYTADHRRSSLILLLHHDDGSREWAYDRDTRIGRLDTALDEATRRGWTIVSIQRDFQRVYPFDRSD</sequence>
<organism evidence="2 3">
    <name type="scientific">Pannus brasiliensis CCIBt3594</name>
    <dbReference type="NCBI Taxonomy" id="1427578"/>
    <lineage>
        <taxon>Bacteria</taxon>
        <taxon>Bacillati</taxon>
        <taxon>Cyanobacteriota</taxon>
        <taxon>Cyanophyceae</taxon>
        <taxon>Oscillatoriophycideae</taxon>
        <taxon>Chroococcales</taxon>
        <taxon>Microcystaceae</taxon>
        <taxon>Pannus</taxon>
    </lineage>
</organism>
<dbReference type="Proteomes" id="UP001328733">
    <property type="component" value="Unassembled WGS sequence"/>
</dbReference>
<dbReference type="AlphaFoldDB" id="A0AAW9QVL2"/>
<dbReference type="EMBL" id="JBAFSM010000015">
    <property type="protein sequence ID" value="MEG3437436.1"/>
    <property type="molecule type" value="Genomic_DNA"/>
</dbReference>
<name>A0AAW9QVL2_9CHRO</name>
<dbReference type="InterPro" id="IPR050582">
    <property type="entry name" value="HAD-like_SerB"/>
</dbReference>
<dbReference type="InterPro" id="IPR023214">
    <property type="entry name" value="HAD_sf"/>
</dbReference>
<comment type="similarity">
    <text evidence="1">Belongs to the HAD-like hydrolase superfamily. SerB family.</text>
</comment>
<evidence type="ECO:0000313" key="2">
    <source>
        <dbReference type="EMBL" id="MEG3437436.1"/>
    </source>
</evidence>
<dbReference type="PANTHER" id="PTHR43344">
    <property type="entry name" value="PHOSPHOSERINE PHOSPHATASE"/>
    <property type="match status" value="1"/>
</dbReference>
<dbReference type="EC" id="3.1.3.-" evidence="2"/>
<dbReference type="InterPro" id="IPR036412">
    <property type="entry name" value="HAD-like_sf"/>
</dbReference>
<evidence type="ECO:0000256" key="1">
    <source>
        <dbReference type="ARBA" id="ARBA00009184"/>
    </source>
</evidence>
<keyword evidence="3" id="KW-1185">Reference proteome</keyword>
<keyword evidence="2" id="KW-0378">Hydrolase</keyword>
<dbReference type="Gene3D" id="3.40.50.1000">
    <property type="entry name" value="HAD superfamily/HAD-like"/>
    <property type="match status" value="1"/>
</dbReference>
<dbReference type="Pfam" id="PF12710">
    <property type="entry name" value="HAD"/>
    <property type="match status" value="1"/>
</dbReference>
<accession>A0AAW9QVL2</accession>
<comment type="caution">
    <text evidence="2">The sequence shown here is derived from an EMBL/GenBank/DDBJ whole genome shotgun (WGS) entry which is preliminary data.</text>
</comment>